<protein>
    <recommendedName>
        <fullName evidence="3">FlgN protein</fullName>
    </recommendedName>
</protein>
<reference evidence="1 2" key="1">
    <citation type="submission" date="2019-03" db="EMBL/GenBank/DDBJ databases">
        <title>Deep-cultivation of Planctomycetes and their phenomic and genomic characterization uncovers novel biology.</title>
        <authorList>
            <person name="Wiegand S."/>
            <person name="Jogler M."/>
            <person name="Boedeker C."/>
            <person name="Pinto D."/>
            <person name="Vollmers J."/>
            <person name="Rivas-Marin E."/>
            <person name="Kohn T."/>
            <person name="Peeters S.H."/>
            <person name="Heuer A."/>
            <person name="Rast P."/>
            <person name="Oberbeckmann S."/>
            <person name="Bunk B."/>
            <person name="Jeske O."/>
            <person name="Meyerdierks A."/>
            <person name="Storesund J.E."/>
            <person name="Kallscheuer N."/>
            <person name="Luecker S."/>
            <person name="Lage O.M."/>
            <person name="Pohl T."/>
            <person name="Merkel B.J."/>
            <person name="Hornburger P."/>
            <person name="Mueller R.-W."/>
            <person name="Bruemmer F."/>
            <person name="Labrenz M."/>
            <person name="Spormann A.M."/>
            <person name="Op den Camp H."/>
            <person name="Overmann J."/>
            <person name="Amann R."/>
            <person name="Jetten M.S.M."/>
            <person name="Mascher T."/>
            <person name="Medema M.H."/>
            <person name="Devos D.P."/>
            <person name="Kaster A.-K."/>
            <person name="Ovreas L."/>
            <person name="Rohde M."/>
            <person name="Galperin M.Y."/>
            <person name="Jogler C."/>
        </authorList>
    </citation>
    <scope>NUCLEOTIDE SEQUENCE [LARGE SCALE GENOMIC DNA]</scope>
    <source>
        <strain evidence="1 2">Enr13</strain>
    </source>
</reference>
<evidence type="ECO:0008006" key="3">
    <source>
        <dbReference type="Google" id="ProtNLM"/>
    </source>
</evidence>
<keyword evidence="2" id="KW-1185">Reference proteome</keyword>
<dbReference type="KEGG" id="snep:Enr13x_41540"/>
<dbReference type="EMBL" id="CP037423">
    <property type="protein sequence ID" value="QDV44290.1"/>
    <property type="molecule type" value="Genomic_DNA"/>
</dbReference>
<dbReference type="OrthoDB" id="272277at2"/>
<gene>
    <name evidence="1" type="ORF">Enr13x_41540</name>
</gene>
<evidence type="ECO:0000313" key="1">
    <source>
        <dbReference type="EMBL" id="QDV44290.1"/>
    </source>
</evidence>
<dbReference type="RefSeq" id="WP_145388658.1">
    <property type="nucleotide sequence ID" value="NZ_CP037423.1"/>
</dbReference>
<accession>A0A518HTV3</accession>
<proteinExistence type="predicted"/>
<dbReference type="AlphaFoldDB" id="A0A518HTV3"/>
<evidence type="ECO:0000313" key="2">
    <source>
        <dbReference type="Proteomes" id="UP000319004"/>
    </source>
</evidence>
<sequence>MLAHEEQTLIEYTIQLKQQYESLSEIIETIEREPGRGVESINEQMKQIKQTEDLLRPLRQRYQDEHEQASGQIKVLTDETIDVVKSLMPKLAGLEKASVDSLRRLFPKIQGSVRAVQMQNAYRGNHHA</sequence>
<organism evidence="1 2">
    <name type="scientific">Stieleria neptunia</name>
    <dbReference type="NCBI Taxonomy" id="2527979"/>
    <lineage>
        <taxon>Bacteria</taxon>
        <taxon>Pseudomonadati</taxon>
        <taxon>Planctomycetota</taxon>
        <taxon>Planctomycetia</taxon>
        <taxon>Pirellulales</taxon>
        <taxon>Pirellulaceae</taxon>
        <taxon>Stieleria</taxon>
    </lineage>
</organism>
<dbReference type="Proteomes" id="UP000319004">
    <property type="component" value="Chromosome"/>
</dbReference>
<name>A0A518HTV3_9BACT</name>